<dbReference type="GO" id="GO:0008270">
    <property type="term" value="F:zinc ion binding"/>
    <property type="evidence" value="ECO:0007669"/>
    <property type="project" value="UniProtKB-KW"/>
</dbReference>
<evidence type="ECO:0000256" key="7">
    <source>
        <dbReference type="ARBA" id="ARBA00022833"/>
    </source>
</evidence>
<dbReference type="InterPro" id="IPR040594">
    <property type="entry name" value="UNK_Znf_1"/>
</dbReference>
<keyword evidence="4 8" id="KW-0479">Metal-binding</keyword>
<accession>A0AA35QTK1</accession>
<dbReference type="InterPro" id="IPR045234">
    <property type="entry name" value="Unkempt-like"/>
</dbReference>
<dbReference type="InterPro" id="IPR036855">
    <property type="entry name" value="Znf_CCCH_sf"/>
</dbReference>
<feature type="zinc finger region" description="C3H1-type" evidence="8">
    <location>
        <begin position="136"/>
        <end position="166"/>
    </location>
</feature>
<name>A0AA35QTK1_GEOBA</name>
<proteinExistence type="inferred from homology"/>
<dbReference type="Pfam" id="PF23261">
    <property type="entry name" value="zf-CCCH_11"/>
    <property type="match status" value="1"/>
</dbReference>
<dbReference type="InterPro" id="IPR057295">
    <property type="entry name" value="UNK_Znf_4"/>
</dbReference>
<keyword evidence="6 8" id="KW-0863">Zinc-finger</keyword>
<dbReference type="AlphaFoldDB" id="A0AA35QTK1"/>
<feature type="region of interest" description="Disordered" evidence="9">
    <location>
        <begin position="640"/>
        <end position="670"/>
    </location>
</feature>
<dbReference type="InterPro" id="IPR057296">
    <property type="entry name" value="UNK_Znf_5"/>
</dbReference>
<comment type="similarity">
    <text evidence="2">Belongs to the unkempt family.</text>
</comment>
<feature type="compositionally biased region" description="Polar residues" evidence="9">
    <location>
        <begin position="354"/>
        <end position="363"/>
    </location>
</feature>
<reference evidence="11" key="1">
    <citation type="submission" date="2023-03" db="EMBL/GenBank/DDBJ databases">
        <authorList>
            <person name="Steffen K."/>
            <person name="Cardenas P."/>
        </authorList>
    </citation>
    <scope>NUCLEOTIDE SEQUENCE</scope>
</reference>
<keyword evidence="7 8" id="KW-0862">Zinc</keyword>
<dbReference type="EMBL" id="CASHTH010000074">
    <property type="protein sequence ID" value="CAI7990433.1"/>
    <property type="molecule type" value="Genomic_DNA"/>
</dbReference>
<dbReference type="Proteomes" id="UP001174909">
    <property type="component" value="Unassembled WGS sequence"/>
</dbReference>
<comment type="subcellular location">
    <subcellularLocation>
        <location evidence="1">Cytoplasm</location>
    </subcellularLocation>
</comment>
<keyword evidence="3" id="KW-0963">Cytoplasm</keyword>
<evidence type="ECO:0000256" key="6">
    <source>
        <dbReference type="ARBA" id="ARBA00022771"/>
    </source>
</evidence>
<feature type="region of interest" description="Disordered" evidence="9">
    <location>
        <begin position="471"/>
        <end position="568"/>
    </location>
</feature>
<feature type="zinc finger region" description="C3H1-type" evidence="8">
    <location>
        <begin position="292"/>
        <end position="320"/>
    </location>
</feature>
<organism evidence="11 12">
    <name type="scientific">Geodia barretti</name>
    <name type="common">Barrett's horny sponge</name>
    <dbReference type="NCBI Taxonomy" id="519541"/>
    <lineage>
        <taxon>Eukaryota</taxon>
        <taxon>Metazoa</taxon>
        <taxon>Porifera</taxon>
        <taxon>Demospongiae</taxon>
        <taxon>Heteroscleromorpha</taxon>
        <taxon>Tetractinellida</taxon>
        <taxon>Astrophorina</taxon>
        <taxon>Geodiidae</taxon>
        <taxon>Geodia</taxon>
    </lineage>
</organism>
<dbReference type="PANTHER" id="PTHR14493">
    <property type="entry name" value="UNKEMPT FAMILY MEMBER"/>
    <property type="match status" value="1"/>
</dbReference>
<evidence type="ECO:0000256" key="2">
    <source>
        <dbReference type="ARBA" id="ARBA00008808"/>
    </source>
</evidence>
<keyword evidence="12" id="KW-1185">Reference proteome</keyword>
<evidence type="ECO:0000259" key="10">
    <source>
        <dbReference type="PROSITE" id="PS50103"/>
    </source>
</evidence>
<dbReference type="SUPFAM" id="SSF90229">
    <property type="entry name" value="CCCH zinc finger"/>
    <property type="match status" value="1"/>
</dbReference>
<feature type="domain" description="C3H1-type" evidence="10">
    <location>
        <begin position="96"/>
        <end position="125"/>
    </location>
</feature>
<evidence type="ECO:0000313" key="12">
    <source>
        <dbReference type="Proteomes" id="UP001174909"/>
    </source>
</evidence>
<dbReference type="Pfam" id="PF00642">
    <property type="entry name" value="zf-CCCH"/>
    <property type="match status" value="1"/>
</dbReference>
<feature type="domain" description="C3H1-type" evidence="10">
    <location>
        <begin position="136"/>
        <end position="166"/>
    </location>
</feature>
<dbReference type="InterPro" id="IPR000571">
    <property type="entry name" value="Znf_CCCH"/>
</dbReference>
<dbReference type="Pfam" id="PF18384">
    <property type="entry name" value="zf_CCCH_5"/>
    <property type="match status" value="1"/>
</dbReference>
<dbReference type="SMART" id="SM00356">
    <property type="entry name" value="ZnF_C3H1"/>
    <property type="match status" value="5"/>
</dbReference>
<dbReference type="PROSITE" id="PS50103">
    <property type="entry name" value="ZF_C3H1"/>
    <property type="match status" value="3"/>
</dbReference>
<dbReference type="GO" id="GO:0005737">
    <property type="term" value="C:cytoplasm"/>
    <property type="evidence" value="ECO:0007669"/>
    <property type="project" value="UniProtKB-SubCell"/>
</dbReference>
<evidence type="ECO:0000256" key="9">
    <source>
        <dbReference type="SAM" id="MobiDB-lite"/>
    </source>
</evidence>
<evidence type="ECO:0000256" key="1">
    <source>
        <dbReference type="ARBA" id="ARBA00004496"/>
    </source>
</evidence>
<dbReference type="Pfam" id="PF25427">
    <property type="entry name" value="zf-CCCH_UNK"/>
    <property type="match status" value="1"/>
</dbReference>
<feature type="compositionally biased region" description="Low complexity" evidence="9">
    <location>
        <begin position="521"/>
        <end position="539"/>
    </location>
</feature>
<feature type="domain" description="C3H1-type" evidence="10">
    <location>
        <begin position="292"/>
        <end position="320"/>
    </location>
</feature>
<keyword evidence="5" id="KW-0677">Repeat</keyword>
<comment type="caution">
    <text evidence="11">The sequence shown here is derived from an EMBL/GenBank/DDBJ whole genome shotgun (WGS) entry which is preliminary data.</text>
</comment>
<protein>
    <submittedName>
        <fullName evidence="11">RING finger protein unkempt</fullName>
    </submittedName>
</protein>
<evidence type="ECO:0000256" key="4">
    <source>
        <dbReference type="ARBA" id="ARBA00022723"/>
    </source>
</evidence>
<sequence>MWAPDMNARERRLSERMPEVTGFPPRACSAASGGSTTPASEKPFHYSYLKEFRVEQCKAFLQHKCNQHRPFTCFNWHFMNQRRRRPVKRRDGTFNYSPDVYCTLYDENTGVCPNSDDCPYLHRTAGDTERRYHLRYYKTSTCVYETDVRGYCVKNGPHCAFAHGPHDLRSPVYDIRELAGVEDEVGSMVSSLEREKGVLVDDLRWQESSFVLTYYKTEPCKRPPRLCRQGYACPFYHNNKDRRRSPRHFKYRSTPCPNVKLNDEWGDPSHCEQGDGCCYCHTRTEQQFHPEIYKSTKCNDVQQTGYCPRASFCAFAHDEKELSAPRELTDEPMTTAPSPLVGVGGGGSLDSDPYSTSPHTKSLPQPIGRPERTGSTSSDSFQRAVGAEVKSKSLEDEGQVYIRKQMQLIDADTSLDESEKQRRKQNLLRLSLGAVGAGVSPEAVPPLSHSLPSSVSDALEAMGMEDLNLEDLDSGSLRDDPQEQMLSGGILGQSPVAHGFMQSLQQHHHHHHSGSHPLPYSTPLGPLSPYGPSSSSHHTGLPQHMHAMGAGGYSPSSTPPSFHSSGPPSAFLHGPPQRISSQGLPAGSGEGVPLPYQTRLHVWGGAGVASRQVRVLCGHLERRAASVTAESGLVAGLMETGQGGLRGLEEGGRGGGRSSQNGEREQSEEN</sequence>
<evidence type="ECO:0000256" key="8">
    <source>
        <dbReference type="PROSITE-ProRule" id="PRU00723"/>
    </source>
</evidence>
<feature type="zinc finger region" description="C3H1-type" evidence="8">
    <location>
        <begin position="96"/>
        <end position="125"/>
    </location>
</feature>
<evidence type="ECO:0000313" key="11">
    <source>
        <dbReference type="EMBL" id="CAI7990433.1"/>
    </source>
</evidence>
<dbReference type="Pfam" id="PF23035">
    <property type="entry name" value="zf-CCCH_UNK-like_4th"/>
    <property type="match status" value="1"/>
</dbReference>
<dbReference type="Gene3D" id="4.10.1000.10">
    <property type="entry name" value="Zinc finger, CCCH-type"/>
    <property type="match status" value="2"/>
</dbReference>
<feature type="region of interest" description="Disordered" evidence="9">
    <location>
        <begin position="325"/>
        <end position="390"/>
    </location>
</feature>
<evidence type="ECO:0000256" key="3">
    <source>
        <dbReference type="ARBA" id="ARBA00022490"/>
    </source>
</evidence>
<dbReference type="PANTHER" id="PTHR14493:SF50">
    <property type="entry name" value="RING FINGER PROTEIN UNKEMPT"/>
    <property type="match status" value="1"/>
</dbReference>
<feature type="compositionally biased region" description="Low complexity" evidence="9">
    <location>
        <begin position="554"/>
        <end position="568"/>
    </location>
</feature>
<gene>
    <name evidence="11" type="ORF">GBAR_LOCUS487</name>
</gene>
<evidence type="ECO:0000256" key="5">
    <source>
        <dbReference type="ARBA" id="ARBA00022737"/>
    </source>
</evidence>